<dbReference type="OrthoDB" id="9813966at2"/>
<keyword evidence="3" id="KW-1185">Reference proteome</keyword>
<dbReference type="RefSeq" id="WP_131446061.1">
    <property type="nucleotide sequence ID" value="NZ_SJZB01000027.1"/>
</dbReference>
<dbReference type="AlphaFoldDB" id="A0A4R1BE21"/>
<dbReference type="NCBIfam" id="TIGR00229">
    <property type="entry name" value="sensory_box"/>
    <property type="match status" value="1"/>
</dbReference>
<dbReference type="EMBL" id="SJZB01000027">
    <property type="protein sequence ID" value="TCJ15385.1"/>
    <property type="molecule type" value="Genomic_DNA"/>
</dbReference>
<evidence type="ECO:0000259" key="1">
    <source>
        <dbReference type="PROSITE" id="PS50112"/>
    </source>
</evidence>
<name>A0A4R1BE21_9PROT</name>
<organism evidence="2 3">
    <name type="scientific">Parasulfuritortus cantonensis</name>
    <dbReference type="NCBI Taxonomy" id="2528202"/>
    <lineage>
        <taxon>Bacteria</taxon>
        <taxon>Pseudomonadati</taxon>
        <taxon>Pseudomonadota</taxon>
        <taxon>Betaproteobacteria</taxon>
        <taxon>Nitrosomonadales</taxon>
        <taxon>Thiobacillaceae</taxon>
        <taxon>Parasulfuritortus</taxon>
    </lineage>
</organism>
<accession>A0A4R1BE21</accession>
<evidence type="ECO:0000313" key="2">
    <source>
        <dbReference type="EMBL" id="TCJ15385.1"/>
    </source>
</evidence>
<dbReference type="Pfam" id="PF08447">
    <property type="entry name" value="PAS_3"/>
    <property type="match status" value="1"/>
</dbReference>
<dbReference type="Gene3D" id="3.30.450.20">
    <property type="entry name" value="PAS domain"/>
    <property type="match status" value="1"/>
</dbReference>
<dbReference type="InterPro" id="IPR000014">
    <property type="entry name" value="PAS"/>
</dbReference>
<dbReference type="InterPro" id="IPR035965">
    <property type="entry name" value="PAS-like_dom_sf"/>
</dbReference>
<proteinExistence type="predicted"/>
<reference evidence="2 3" key="1">
    <citation type="submission" date="2019-03" db="EMBL/GenBank/DDBJ databases">
        <title>Genome sequence of Thiobacillaceae bacterium LSR1, a sulfur-oxidizing bacterium isolated from freshwater sediment.</title>
        <authorList>
            <person name="Li S."/>
        </authorList>
    </citation>
    <scope>NUCLEOTIDE SEQUENCE [LARGE SCALE GENOMIC DNA]</scope>
    <source>
        <strain evidence="2 3">LSR1</strain>
    </source>
</reference>
<dbReference type="Proteomes" id="UP000295443">
    <property type="component" value="Unassembled WGS sequence"/>
</dbReference>
<dbReference type="SUPFAM" id="SSF55785">
    <property type="entry name" value="PYP-like sensor domain (PAS domain)"/>
    <property type="match status" value="1"/>
</dbReference>
<feature type="domain" description="PAS" evidence="1">
    <location>
        <begin position="6"/>
        <end position="76"/>
    </location>
</feature>
<sequence length="172" mass="19209">MKNRVTPSAVERVMRADDFIVSKTDLSGRITYGNRIFMEFSGYGEAELLGAQHNIIRHPDMPRGVFKLLWDTIQAKQECFAYVKNLAKDGSFYWVFANVTPNFSPAGEVTGYFSVRRKPRPEAVKIVADIYRDMLAVEAKAGPRDACAASLAFLTKQLTGKGASYAEFILTL</sequence>
<dbReference type="InterPro" id="IPR013655">
    <property type="entry name" value="PAS_fold_3"/>
</dbReference>
<comment type="caution">
    <text evidence="2">The sequence shown here is derived from an EMBL/GenBank/DDBJ whole genome shotgun (WGS) entry which is preliminary data.</text>
</comment>
<protein>
    <submittedName>
        <fullName evidence="2">PAS domain S-box protein</fullName>
    </submittedName>
</protein>
<dbReference type="PROSITE" id="PS50112">
    <property type="entry name" value="PAS"/>
    <property type="match status" value="1"/>
</dbReference>
<gene>
    <name evidence="2" type="ORF">EZJ19_07150</name>
</gene>
<evidence type="ECO:0000313" key="3">
    <source>
        <dbReference type="Proteomes" id="UP000295443"/>
    </source>
</evidence>
<dbReference type="CDD" id="cd00130">
    <property type="entry name" value="PAS"/>
    <property type="match status" value="1"/>
</dbReference>